<evidence type="ECO:0000256" key="6">
    <source>
        <dbReference type="ARBA" id="ARBA00023136"/>
    </source>
</evidence>
<keyword evidence="2" id="KW-1003">Cell membrane</keyword>
<feature type="non-terminal residue" evidence="9">
    <location>
        <position position="437"/>
    </location>
</feature>
<evidence type="ECO:0000256" key="3">
    <source>
        <dbReference type="ARBA" id="ARBA00022519"/>
    </source>
</evidence>
<proteinExistence type="predicted"/>
<dbReference type="NCBIfam" id="TIGR00786">
    <property type="entry name" value="dctM"/>
    <property type="match status" value="1"/>
</dbReference>
<evidence type="ECO:0000256" key="4">
    <source>
        <dbReference type="ARBA" id="ARBA00022692"/>
    </source>
</evidence>
<evidence type="ECO:0000313" key="9">
    <source>
        <dbReference type="EMBL" id="MCA9728382.1"/>
    </source>
</evidence>
<dbReference type="Pfam" id="PF06808">
    <property type="entry name" value="DctM"/>
    <property type="match status" value="1"/>
</dbReference>
<dbReference type="InterPro" id="IPR004681">
    <property type="entry name" value="TRAP_DctM"/>
</dbReference>
<feature type="transmembrane region" description="Helical" evidence="7">
    <location>
        <begin position="222"/>
        <end position="241"/>
    </location>
</feature>
<dbReference type="AlphaFoldDB" id="A0A956RQG4"/>
<evidence type="ECO:0000256" key="1">
    <source>
        <dbReference type="ARBA" id="ARBA00004429"/>
    </source>
</evidence>
<sequence length="437" mass="46542">MTPLLLIVLAILALIGVPLFAVLGLGSLVAFARDGIAASAVIAEMARLASSPVLVSIPLFAFAGYLFAEGGTARRLVHLSRALLGWMPGGLAIVSLVTCAVLTAFTGASGVTIVAAGGLLMPALLAERYSERFSLGLLTTSGSLGLLFPPSLPLILYSYVATSAAGGLTLDPSEAPSVDRLFLAGILPGVFLIVALSLLSVREGRRPDRVRTAFAWGNVWPALRGALFELPLPILVLGGIYSGTLTVLEAASVTALYALVSQVWIYRDVPMRRIPAIAAESMTLVGGILIILGSALGLTNYLIDAQVPLHLLEWVKEVIHSRLVFLLVLNVFLLIVGCLMDIFSALIVVVPLIVPLAQQYGVNLVHLGIIFLTNLEIGYSTPPVGLNLFISSFRFRRPVVEVYGASVPWLLMMLAALFVITYLPDLSLAMLRWIPVR</sequence>
<feature type="transmembrane region" description="Helical" evidence="7">
    <location>
        <begin position="181"/>
        <end position="201"/>
    </location>
</feature>
<dbReference type="GO" id="GO:0022857">
    <property type="term" value="F:transmembrane transporter activity"/>
    <property type="evidence" value="ECO:0007669"/>
    <property type="project" value="TreeGrafter"/>
</dbReference>
<feature type="transmembrane region" description="Helical" evidence="7">
    <location>
        <begin position="48"/>
        <end position="67"/>
    </location>
</feature>
<comment type="caution">
    <text evidence="9">The sequence shown here is derived from an EMBL/GenBank/DDBJ whole genome shotgun (WGS) entry which is preliminary data.</text>
</comment>
<keyword evidence="4 7" id="KW-0812">Transmembrane</keyword>
<dbReference type="PIRSF" id="PIRSF006066">
    <property type="entry name" value="HI0050"/>
    <property type="match status" value="1"/>
</dbReference>
<comment type="subcellular location">
    <subcellularLocation>
        <location evidence="1">Cell inner membrane</location>
        <topology evidence="1">Multi-pass membrane protein</topology>
    </subcellularLocation>
</comment>
<evidence type="ECO:0000259" key="8">
    <source>
        <dbReference type="Pfam" id="PF06808"/>
    </source>
</evidence>
<evidence type="ECO:0000256" key="5">
    <source>
        <dbReference type="ARBA" id="ARBA00022989"/>
    </source>
</evidence>
<reference evidence="9" key="1">
    <citation type="submission" date="2020-04" db="EMBL/GenBank/DDBJ databases">
        <authorList>
            <person name="Zhang T."/>
        </authorList>
    </citation>
    <scope>NUCLEOTIDE SEQUENCE</scope>
    <source>
        <strain evidence="9">HKST-UBA01</strain>
    </source>
</reference>
<feature type="domain" description="TRAP C4-dicarboxylate transport system permease DctM subunit" evidence="8">
    <location>
        <begin position="6"/>
        <end position="425"/>
    </location>
</feature>
<evidence type="ECO:0000256" key="7">
    <source>
        <dbReference type="SAM" id="Phobius"/>
    </source>
</evidence>
<feature type="transmembrane region" description="Helical" evidence="7">
    <location>
        <begin position="247"/>
        <end position="266"/>
    </location>
</feature>
<evidence type="ECO:0000313" key="10">
    <source>
        <dbReference type="Proteomes" id="UP000697710"/>
    </source>
</evidence>
<name>A0A956RQG4_UNCEI</name>
<protein>
    <submittedName>
        <fullName evidence="9">TRAP transporter large permease subunit</fullName>
    </submittedName>
</protein>
<organism evidence="9 10">
    <name type="scientific">Eiseniibacteriota bacterium</name>
    <dbReference type="NCBI Taxonomy" id="2212470"/>
    <lineage>
        <taxon>Bacteria</taxon>
        <taxon>Candidatus Eiseniibacteriota</taxon>
    </lineage>
</organism>
<evidence type="ECO:0000256" key="2">
    <source>
        <dbReference type="ARBA" id="ARBA00022475"/>
    </source>
</evidence>
<dbReference type="GO" id="GO:0005886">
    <property type="term" value="C:plasma membrane"/>
    <property type="evidence" value="ECO:0007669"/>
    <property type="project" value="UniProtKB-SubCell"/>
</dbReference>
<dbReference type="PANTHER" id="PTHR33362">
    <property type="entry name" value="SIALIC ACID TRAP TRANSPORTER PERMEASE PROTEIN SIAT-RELATED"/>
    <property type="match status" value="1"/>
</dbReference>
<keyword evidence="3" id="KW-0997">Cell inner membrane</keyword>
<keyword evidence="5 7" id="KW-1133">Transmembrane helix</keyword>
<dbReference type="EMBL" id="JAGQHR010000367">
    <property type="protein sequence ID" value="MCA9728382.1"/>
    <property type="molecule type" value="Genomic_DNA"/>
</dbReference>
<feature type="transmembrane region" description="Helical" evidence="7">
    <location>
        <begin position="402"/>
        <end position="423"/>
    </location>
</feature>
<feature type="transmembrane region" description="Helical" evidence="7">
    <location>
        <begin position="137"/>
        <end position="161"/>
    </location>
</feature>
<keyword evidence="6 7" id="KW-0472">Membrane</keyword>
<feature type="transmembrane region" description="Helical" evidence="7">
    <location>
        <begin position="104"/>
        <end position="125"/>
    </location>
</feature>
<gene>
    <name evidence="9" type="ORF">KC729_11910</name>
</gene>
<feature type="transmembrane region" description="Helical" evidence="7">
    <location>
        <begin position="79"/>
        <end position="98"/>
    </location>
</feature>
<reference evidence="9" key="2">
    <citation type="journal article" date="2021" name="Microbiome">
        <title>Successional dynamics and alternative stable states in a saline activated sludge microbial community over 9 years.</title>
        <authorList>
            <person name="Wang Y."/>
            <person name="Ye J."/>
            <person name="Ju F."/>
            <person name="Liu L."/>
            <person name="Boyd J.A."/>
            <person name="Deng Y."/>
            <person name="Parks D.H."/>
            <person name="Jiang X."/>
            <person name="Yin X."/>
            <person name="Woodcroft B.J."/>
            <person name="Tyson G.W."/>
            <person name="Hugenholtz P."/>
            <person name="Polz M.F."/>
            <person name="Zhang T."/>
        </authorList>
    </citation>
    <scope>NUCLEOTIDE SEQUENCE</scope>
    <source>
        <strain evidence="9">HKST-UBA01</strain>
    </source>
</reference>
<feature type="transmembrane region" description="Helical" evidence="7">
    <location>
        <begin position="323"/>
        <end position="354"/>
    </location>
</feature>
<dbReference type="Proteomes" id="UP000697710">
    <property type="component" value="Unassembled WGS sequence"/>
</dbReference>
<feature type="transmembrane region" description="Helical" evidence="7">
    <location>
        <begin position="361"/>
        <end position="382"/>
    </location>
</feature>
<feature type="transmembrane region" description="Helical" evidence="7">
    <location>
        <begin position="278"/>
        <end position="303"/>
    </location>
</feature>
<dbReference type="PANTHER" id="PTHR33362:SF5">
    <property type="entry name" value="C4-DICARBOXYLATE TRAP TRANSPORTER LARGE PERMEASE PROTEIN DCTM"/>
    <property type="match status" value="1"/>
</dbReference>
<dbReference type="InterPro" id="IPR010656">
    <property type="entry name" value="DctM"/>
</dbReference>
<accession>A0A956RQG4</accession>